<name>A0A0H3C1X4_BORBZ</name>
<reference evidence="1 2" key="1">
    <citation type="journal article" date="2011" name="J. Bacteriol.">
        <title>Whole-genome sequences of thirteen isolates of Borrelia burgdorferi.</title>
        <authorList>
            <person name="Schutzer S.E."/>
            <person name="Fraser-Liggett C.M."/>
            <person name="Casjens S.R."/>
            <person name="Qiu W.G."/>
            <person name="Dunn J.J."/>
            <person name="Mongodin E.F."/>
            <person name="Luft B.J."/>
        </authorList>
    </citation>
    <scope>NUCLEOTIDE SEQUENCE [LARGE SCALE GENOMIC DNA]</scope>
    <source>
        <strain evidence="1 2">ZS7</strain>
        <plasmid evidence="1 2">ZS7_lp28-4</plasmid>
    </source>
</reference>
<evidence type="ECO:0000313" key="2">
    <source>
        <dbReference type="Proteomes" id="UP000006901"/>
    </source>
</evidence>
<dbReference type="Proteomes" id="UP000006901">
    <property type="component" value="Plasmid ZS7_lp28-4"/>
</dbReference>
<protein>
    <submittedName>
        <fullName evidence="1">Uncharacterized protein</fullName>
    </submittedName>
</protein>
<sequence>MPYYLNVNSSSVQKETILKALLKFFQDRKSIGNNNPKIFN</sequence>
<gene>
    <name evidence="1" type="ordered locus">BbuZS7_I06</name>
</gene>
<proteinExistence type="predicted"/>
<dbReference type="HOGENOM" id="CLU_3285813_0_0_12"/>
<dbReference type="AlphaFoldDB" id="A0A0H3C1X4"/>
<geneLocation type="plasmid" evidence="1 2">
    <name>ZS7_lp28-4</name>
</geneLocation>
<keyword evidence="1" id="KW-0614">Plasmid</keyword>
<dbReference type="KEGG" id="bbz:BbuZS7_I06"/>
<evidence type="ECO:0000313" key="1">
    <source>
        <dbReference type="EMBL" id="ACK75261.1"/>
    </source>
</evidence>
<organism evidence="1 2">
    <name type="scientific">Borreliella burgdorferi (strain ZS7)</name>
    <name type="common">Borrelia burgdorferi</name>
    <dbReference type="NCBI Taxonomy" id="445985"/>
    <lineage>
        <taxon>Bacteria</taxon>
        <taxon>Pseudomonadati</taxon>
        <taxon>Spirochaetota</taxon>
        <taxon>Spirochaetia</taxon>
        <taxon>Spirochaetales</taxon>
        <taxon>Borreliaceae</taxon>
        <taxon>Borreliella</taxon>
    </lineage>
</organism>
<accession>A0A0H3C1X4</accession>
<dbReference type="EMBL" id="CP001207">
    <property type="protein sequence ID" value="ACK75261.1"/>
    <property type="molecule type" value="Genomic_DNA"/>
</dbReference>